<name>A0A223LF00_BPPB1</name>
<dbReference type="GO" id="GO:0004519">
    <property type="term" value="F:endonuclease activity"/>
    <property type="evidence" value="ECO:0007669"/>
    <property type="project" value="UniProtKB-KW"/>
</dbReference>
<accession>A0A223LF00</accession>
<dbReference type="RefSeq" id="YP_009664471.1">
    <property type="nucleotide sequence ID" value="NC_043027.1"/>
</dbReference>
<reference evidence="1 2" key="1">
    <citation type="submission" date="2017-06" db="EMBL/GenBank/DDBJ databases">
        <authorList>
            <person name="Russell D.A."/>
            <person name="Jacobs-Sera D."/>
            <person name="Duda R."/>
            <person name="Hatfull G.F."/>
            <person name="Hendrix R.W."/>
        </authorList>
    </citation>
    <scope>NUCLEOTIDE SEQUENCE [LARGE SCALE GENOMIC DNA]</scope>
</reference>
<evidence type="ECO:0000313" key="2">
    <source>
        <dbReference type="Proteomes" id="UP000226236"/>
    </source>
</evidence>
<dbReference type="GeneID" id="40524503"/>
<dbReference type="Proteomes" id="UP000226236">
    <property type="component" value="Segment"/>
</dbReference>
<keyword evidence="1" id="KW-0378">Hydrolase</keyword>
<dbReference type="Gene3D" id="3.40.960.10">
    <property type="entry name" value="VSR Endonuclease"/>
    <property type="match status" value="1"/>
</dbReference>
<keyword evidence="2" id="KW-1185">Reference proteome</keyword>
<evidence type="ECO:0000313" key="1">
    <source>
        <dbReference type="EMBL" id="ASU00092.1"/>
    </source>
</evidence>
<keyword evidence="1" id="KW-0255">Endonuclease</keyword>
<keyword evidence="1" id="KW-0540">Nuclease</keyword>
<gene>
    <name evidence="1" type="primary">270</name>
    <name evidence="1" type="ORF">PBI_PBS1_270</name>
</gene>
<sequence>MEIMDLKKTVNELNKDFIFISGIFNGYKNTMIEVKHKVCGKKFNTNYRNFRRNQRCHYCSPLKNSKLTHSSFIKKVKDKYNDEYTILGNYINNRTHLPVKHNKCGNKWEVRPDNLLNGYGCNICGGSKKLTTEEFKEKVFEIVGDEYSVLSEYKNSETKILMRHEKCGYEWLIRPINFTTCYNRCPNCRNISDGESKIREWLENKNLSYETEFSMKKCRDKRPLRFDFKVSLNNETFCLIEFDGKQHFKTGGFINESYIEGVRKRDKIKNDFCNKNNIPLLRIRYTEFNEINDILENFIQNVQRLSESNHTIVSSGEIPQ</sequence>
<dbReference type="EMBL" id="MF360957">
    <property type="protein sequence ID" value="ASU00092.1"/>
    <property type="molecule type" value="Genomic_DNA"/>
</dbReference>
<organism evidence="1 2">
    <name type="scientific">Bacillus phage PBS1</name>
    <dbReference type="NCBI Taxonomy" id="2884423"/>
    <lineage>
        <taxon>Viruses</taxon>
        <taxon>Duplodnaviria</taxon>
        <taxon>Heunggongvirae</taxon>
        <taxon>Uroviricota</taxon>
        <taxon>Caudoviricetes</taxon>
        <taxon>Takahashivirus</taxon>
        <taxon>Bacillus phage PBS1</taxon>
    </lineage>
</organism>
<protein>
    <submittedName>
        <fullName evidence="1">Homing endonuclease</fullName>
    </submittedName>
</protein>
<proteinExistence type="predicted"/>